<protein>
    <submittedName>
        <fullName evidence="2">Uncharacterized protein</fullName>
    </submittedName>
</protein>
<comment type="caution">
    <text evidence="2">The sequence shown here is derived from an EMBL/GenBank/DDBJ whole genome shotgun (WGS) entry which is preliminary data.</text>
</comment>
<evidence type="ECO:0000313" key="2">
    <source>
        <dbReference type="EMBL" id="CAG2062245.1"/>
    </source>
</evidence>
<evidence type="ECO:0000313" key="3">
    <source>
        <dbReference type="Proteomes" id="UP001153148"/>
    </source>
</evidence>
<name>A0ABN7P6A9_TIMPD</name>
<feature type="region of interest" description="Disordered" evidence="1">
    <location>
        <begin position="28"/>
        <end position="68"/>
    </location>
</feature>
<dbReference type="EMBL" id="CAJPIN010019298">
    <property type="protein sequence ID" value="CAG2062245.1"/>
    <property type="molecule type" value="Genomic_DNA"/>
</dbReference>
<gene>
    <name evidence="2" type="ORF">TPAB3V08_LOCUS9197</name>
</gene>
<proteinExistence type="predicted"/>
<sequence>MAEEETIFDLTLKKKKKKKKTTFDIDAALAEGTANDNNDSGDQQTTDKENQEPTRGENEFKDGELDGE</sequence>
<keyword evidence="3" id="KW-1185">Reference proteome</keyword>
<feature type="non-terminal residue" evidence="2">
    <location>
        <position position="68"/>
    </location>
</feature>
<feature type="compositionally biased region" description="Basic and acidic residues" evidence="1">
    <location>
        <begin position="45"/>
        <end position="68"/>
    </location>
</feature>
<dbReference type="Proteomes" id="UP001153148">
    <property type="component" value="Unassembled WGS sequence"/>
</dbReference>
<accession>A0ABN7P6A9</accession>
<organism evidence="2 3">
    <name type="scientific">Timema podura</name>
    <name type="common">Walking stick</name>
    <dbReference type="NCBI Taxonomy" id="61482"/>
    <lineage>
        <taxon>Eukaryota</taxon>
        <taxon>Metazoa</taxon>
        <taxon>Ecdysozoa</taxon>
        <taxon>Arthropoda</taxon>
        <taxon>Hexapoda</taxon>
        <taxon>Insecta</taxon>
        <taxon>Pterygota</taxon>
        <taxon>Neoptera</taxon>
        <taxon>Polyneoptera</taxon>
        <taxon>Phasmatodea</taxon>
        <taxon>Timematodea</taxon>
        <taxon>Timematoidea</taxon>
        <taxon>Timematidae</taxon>
        <taxon>Timema</taxon>
    </lineage>
</organism>
<reference evidence="2" key="1">
    <citation type="submission" date="2021-03" db="EMBL/GenBank/DDBJ databases">
        <authorList>
            <person name="Tran Van P."/>
        </authorList>
    </citation>
    <scope>NUCLEOTIDE SEQUENCE</scope>
</reference>
<evidence type="ECO:0000256" key="1">
    <source>
        <dbReference type="SAM" id="MobiDB-lite"/>
    </source>
</evidence>
<feature type="compositionally biased region" description="Polar residues" evidence="1">
    <location>
        <begin position="34"/>
        <end position="44"/>
    </location>
</feature>